<organism evidence="1 2">
    <name type="scientific">Haematococcus lacustris</name>
    <name type="common">Green alga</name>
    <name type="synonym">Haematococcus pluvialis</name>
    <dbReference type="NCBI Taxonomy" id="44745"/>
    <lineage>
        <taxon>Eukaryota</taxon>
        <taxon>Viridiplantae</taxon>
        <taxon>Chlorophyta</taxon>
        <taxon>core chlorophytes</taxon>
        <taxon>Chlorophyceae</taxon>
        <taxon>CS clade</taxon>
        <taxon>Chlamydomonadales</taxon>
        <taxon>Haematococcaceae</taxon>
        <taxon>Haematococcus</taxon>
    </lineage>
</organism>
<feature type="non-terminal residue" evidence="1">
    <location>
        <position position="1"/>
    </location>
</feature>
<evidence type="ECO:0000313" key="1">
    <source>
        <dbReference type="EMBL" id="GFH18464.1"/>
    </source>
</evidence>
<dbReference type="Proteomes" id="UP000485058">
    <property type="component" value="Unassembled WGS sequence"/>
</dbReference>
<keyword evidence="2" id="KW-1185">Reference proteome</keyword>
<reference evidence="1 2" key="1">
    <citation type="submission" date="2020-02" db="EMBL/GenBank/DDBJ databases">
        <title>Draft genome sequence of Haematococcus lacustris strain NIES-144.</title>
        <authorList>
            <person name="Morimoto D."/>
            <person name="Nakagawa S."/>
            <person name="Yoshida T."/>
            <person name="Sawayama S."/>
        </authorList>
    </citation>
    <scope>NUCLEOTIDE SEQUENCE [LARGE SCALE GENOMIC DNA]</scope>
    <source>
        <strain evidence="1 2">NIES-144</strain>
    </source>
</reference>
<accession>A0A699ZHZ3</accession>
<protein>
    <submittedName>
        <fullName evidence="1">Uncharacterized protein</fullName>
    </submittedName>
</protein>
<sequence>MVPSLVQDLRRLYPDRARAMRWVRLWGVSKVGAWQVHLSSITLVEAREVLGSFDPSLREYAARKAW</sequence>
<dbReference type="AlphaFoldDB" id="A0A699ZHZ3"/>
<gene>
    <name evidence="1" type="ORF">HaLaN_15276</name>
</gene>
<comment type="caution">
    <text evidence="1">The sequence shown here is derived from an EMBL/GenBank/DDBJ whole genome shotgun (WGS) entry which is preliminary data.</text>
</comment>
<evidence type="ECO:0000313" key="2">
    <source>
        <dbReference type="Proteomes" id="UP000485058"/>
    </source>
</evidence>
<dbReference type="EMBL" id="BLLF01001305">
    <property type="protein sequence ID" value="GFH18464.1"/>
    <property type="molecule type" value="Genomic_DNA"/>
</dbReference>
<name>A0A699ZHZ3_HAELA</name>
<proteinExistence type="predicted"/>